<dbReference type="InterPro" id="IPR050206">
    <property type="entry name" value="FtsK/SpoIIIE/SftA"/>
</dbReference>
<evidence type="ECO:0000259" key="17">
    <source>
        <dbReference type="PROSITE" id="PS50901"/>
    </source>
</evidence>
<feature type="binding site" evidence="14">
    <location>
        <begin position="716"/>
        <end position="723"/>
    </location>
    <ligand>
        <name>ATP</name>
        <dbReference type="ChEBI" id="CHEBI:30616"/>
    </ligand>
</feature>
<feature type="transmembrane region" description="Helical" evidence="16">
    <location>
        <begin position="57"/>
        <end position="77"/>
    </location>
</feature>
<dbReference type="Pfam" id="PF13491">
    <property type="entry name" value="FtsK_4TM"/>
    <property type="match status" value="1"/>
</dbReference>
<dbReference type="PANTHER" id="PTHR22683">
    <property type="entry name" value="SPORULATION PROTEIN RELATED"/>
    <property type="match status" value="1"/>
</dbReference>
<dbReference type="GO" id="GO:0007059">
    <property type="term" value="P:chromosome segregation"/>
    <property type="evidence" value="ECO:0007669"/>
    <property type="project" value="UniProtKB-KW"/>
</dbReference>
<dbReference type="AlphaFoldDB" id="A0A650F2T5"/>
<evidence type="ECO:0000256" key="8">
    <source>
        <dbReference type="ARBA" id="ARBA00022840"/>
    </source>
</evidence>
<evidence type="ECO:0000256" key="11">
    <source>
        <dbReference type="ARBA" id="ARBA00023136"/>
    </source>
</evidence>
<dbReference type="SMART" id="SM00382">
    <property type="entry name" value="AAA"/>
    <property type="match status" value="1"/>
</dbReference>
<evidence type="ECO:0000256" key="7">
    <source>
        <dbReference type="ARBA" id="ARBA00022829"/>
    </source>
</evidence>
<evidence type="ECO:0000256" key="1">
    <source>
        <dbReference type="ARBA" id="ARBA00004651"/>
    </source>
</evidence>
<name>A0A650F2T5_9HELI</name>
<organism evidence="18">
    <name type="scientific">uncultured Helicobacter sp</name>
    <dbReference type="NCBI Taxonomy" id="175537"/>
    <lineage>
        <taxon>Bacteria</taxon>
        <taxon>Pseudomonadati</taxon>
        <taxon>Campylobacterota</taxon>
        <taxon>Epsilonproteobacteria</taxon>
        <taxon>Campylobacterales</taxon>
        <taxon>Helicobacteraceae</taxon>
        <taxon>Helicobacter</taxon>
        <taxon>environmental samples</taxon>
    </lineage>
</organism>
<feature type="transmembrane region" description="Helical" evidence="16">
    <location>
        <begin position="25"/>
        <end position="45"/>
    </location>
</feature>
<feature type="region of interest" description="Disordered" evidence="15">
    <location>
        <begin position="210"/>
        <end position="273"/>
    </location>
</feature>
<keyword evidence="4" id="KW-0132">Cell division</keyword>
<evidence type="ECO:0000256" key="15">
    <source>
        <dbReference type="SAM" id="MobiDB-lite"/>
    </source>
</evidence>
<evidence type="ECO:0000256" key="14">
    <source>
        <dbReference type="PROSITE-ProRule" id="PRU00289"/>
    </source>
</evidence>
<feature type="transmembrane region" description="Helical" evidence="16">
    <location>
        <begin position="92"/>
        <end position="113"/>
    </location>
</feature>
<keyword evidence="8 14" id="KW-0067">ATP-binding</keyword>
<dbReference type="Gene3D" id="3.30.980.40">
    <property type="match status" value="1"/>
</dbReference>
<dbReference type="GO" id="GO:0051301">
    <property type="term" value="P:cell division"/>
    <property type="evidence" value="ECO:0007669"/>
    <property type="project" value="UniProtKB-KW"/>
</dbReference>
<evidence type="ECO:0000256" key="4">
    <source>
        <dbReference type="ARBA" id="ARBA00022618"/>
    </source>
</evidence>
<evidence type="ECO:0000256" key="5">
    <source>
        <dbReference type="ARBA" id="ARBA00022692"/>
    </source>
</evidence>
<comment type="subcellular location">
    <subcellularLocation>
        <location evidence="1">Cell membrane</location>
        <topology evidence="1">Multi-pass membrane protein</topology>
    </subcellularLocation>
</comment>
<dbReference type="GO" id="GO:0005524">
    <property type="term" value="F:ATP binding"/>
    <property type="evidence" value="ECO:0007669"/>
    <property type="project" value="UniProtKB-UniRule"/>
</dbReference>
<dbReference type="InterPro" id="IPR036390">
    <property type="entry name" value="WH_DNA-bd_sf"/>
</dbReference>
<dbReference type="Pfam" id="PF17854">
    <property type="entry name" value="FtsK_alpha"/>
    <property type="match status" value="1"/>
</dbReference>
<dbReference type="EMBL" id="MN577567">
    <property type="protein sequence ID" value="QGT50055.1"/>
    <property type="molecule type" value="Genomic_DNA"/>
</dbReference>
<dbReference type="CDD" id="cd01127">
    <property type="entry name" value="TrwB_TraG_TraD_VirD4"/>
    <property type="match status" value="1"/>
</dbReference>
<dbReference type="InterPro" id="IPR041027">
    <property type="entry name" value="FtsK_alpha"/>
</dbReference>
<evidence type="ECO:0000256" key="9">
    <source>
        <dbReference type="ARBA" id="ARBA00022989"/>
    </source>
</evidence>
<keyword evidence="10" id="KW-0238">DNA-binding</keyword>
<dbReference type="Gene3D" id="3.40.50.300">
    <property type="entry name" value="P-loop containing nucleotide triphosphate hydrolases"/>
    <property type="match status" value="1"/>
</dbReference>
<comment type="subunit">
    <text evidence="13">Homohexamer. Forms a ring that surrounds DNA.</text>
</comment>
<feature type="domain" description="FtsK" evidence="17">
    <location>
        <begin position="699"/>
        <end position="889"/>
    </location>
</feature>
<dbReference type="Pfam" id="PF01580">
    <property type="entry name" value="FtsK_SpoIIIE"/>
    <property type="match status" value="1"/>
</dbReference>
<dbReference type="InterPro" id="IPR025199">
    <property type="entry name" value="FtsK_4TM"/>
</dbReference>
<reference evidence="18" key="1">
    <citation type="journal article" date="2020" name="J. ISSAAS">
        <title>Lactobacilli and other gastrointestinal microbiota of Peromyscus leucopus, reservoir host for agents of Lyme disease and other zoonoses in North America.</title>
        <authorList>
            <person name="Milovic A."/>
            <person name="Bassam K."/>
            <person name="Shao H."/>
            <person name="Chatzistamou I."/>
            <person name="Tufts D.M."/>
            <person name="Diuk-Wasser M."/>
            <person name="Barbour A.G."/>
        </authorList>
    </citation>
    <scope>NUCLEOTIDE SEQUENCE</scope>
    <source>
        <strain evidence="18">LL4</strain>
    </source>
</reference>
<evidence type="ECO:0000256" key="13">
    <source>
        <dbReference type="ARBA" id="ARBA00025923"/>
    </source>
</evidence>
<dbReference type="InterPro" id="IPR002543">
    <property type="entry name" value="FtsK_dom"/>
</dbReference>
<dbReference type="PANTHER" id="PTHR22683:SF41">
    <property type="entry name" value="DNA TRANSLOCASE FTSK"/>
    <property type="match status" value="1"/>
</dbReference>
<dbReference type="InterPro" id="IPR003593">
    <property type="entry name" value="AAA+_ATPase"/>
</dbReference>
<feature type="compositionally biased region" description="Polar residues" evidence="15">
    <location>
        <begin position="229"/>
        <end position="272"/>
    </location>
</feature>
<feature type="compositionally biased region" description="Low complexity" evidence="15">
    <location>
        <begin position="338"/>
        <end position="350"/>
    </location>
</feature>
<keyword evidence="5 16" id="KW-0812">Transmembrane</keyword>
<evidence type="ECO:0000313" key="18">
    <source>
        <dbReference type="EMBL" id="QGT50055.1"/>
    </source>
</evidence>
<protein>
    <recommendedName>
        <fullName evidence="17">FtsK domain-containing protein</fullName>
    </recommendedName>
</protein>
<dbReference type="Gene3D" id="1.10.10.10">
    <property type="entry name" value="Winged helix-like DNA-binding domain superfamily/Winged helix DNA-binding domain"/>
    <property type="match status" value="1"/>
</dbReference>
<dbReference type="SMART" id="SM00843">
    <property type="entry name" value="Ftsk_gamma"/>
    <property type="match status" value="1"/>
</dbReference>
<dbReference type="Pfam" id="PF09397">
    <property type="entry name" value="FtsK_gamma"/>
    <property type="match status" value="1"/>
</dbReference>
<keyword evidence="6 14" id="KW-0547">Nucleotide-binding</keyword>
<keyword evidence="11 16" id="KW-0472">Membrane</keyword>
<feature type="region of interest" description="Disordered" evidence="15">
    <location>
        <begin position="333"/>
        <end position="367"/>
    </location>
</feature>
<gene>
    <name evidence="18" type="ORF">Helico4rc_1750</name>
</gene>
<dbReference type="SUPFAM" id="SSF52540">
    <property type="entry name" value="P-loop containing nucleoside triphosphate hydrolases"/>
    <property type="match status" value="1"/>
</dbReference>
<dbReference type="SUPFAM" id="SSF46785">
    <property type="entry name" value="Winged helix' DNA-binding domain"/>
    <property type="match status" value="1"/>
</dbReference>
<comment type="similarity">
    <text evidence="2">Belongs to the FtsK/SpoIIIE/SftA family.</text>
</comment>
<evidence type="ECO:0000256" key="2">
    <source>
        <dbReference type="ARBA" id="ARBA00006474"/>
    </source>
</evidence>
<sequence>MATIIGDYGVVGEFGIAFANANINIFGYFAYVYLLLLLYPAYRFYKKPSIDFRRLELIVASLLFFVALLILQALIFSKGSFGNSLVLFLKDYIGYFGVWILDILFVFISWLVATEKNIDLLRKRAQNKILVLADRLKHISIMFYRLCKHYAKVCYQKVRTLTETWFVQKRDNISGVINLETQVQEKTINAQYDFKDVFVEEVFDEVSSQMPQDTDLSHISPAPSHDSSEQTPLATDTQTPLQTNQTQAQVDSISSQDLSTNQDKSQEHTMSSPLKIVKASKEQKLEDFLKNQLAEHRDMLENLKLQQYTALSSPALKSHTPKIITPNSRVLDEHTVQEDTQQSAQQTQVTKDMPTSKRPLNPNVFLKSTPIPHAHIEEENLKAAQNLPATFDTQKTQEKLVDSQSLPVNQENQSQLQVTQPPLYPQNPQTTQSDVSMTKPDSQSDLQSLQTQTIQAKTQVSTTASESAIKVISDSATQPQAALTPFLDIEIQEVSATPQTSNNERGDWVDTIIQEIQPQDSSQTPKNRFDYPPNKRALVTELDENAALLQNLDYGRSEKPLNFKLPSTSLLNQPNDEKNEIDESEIDRKIEDLLAKLKMFRIDGDIARTYSGPIVTTFEFRPAPSVKVSKILVLEDDLAMALRARSIRIQAPIPGKDVVGIEIPNNKTQTIYLREVLESDIFKNSTSPLSLALGKDIVGNPFITDLKRLPHLLIAGTTGSGKSVGINAMILSLLYKNSPDHLKLLMIDPKKVEFSIYADIPHLIAPIITQPKKAITSLNSVVIEMERRYDLISEMRTKEIDTYNRKVLAEGGEKLPYLVIIIDELADLMMTGGKEVEVSLARIAQMGRAAGIHIIVATQRPSSDVLTGLIKTNLPSRISYKVGNKIDARVILDVCGAESLLGNGDMLFTPPGIGGVIRLHAPWNTEEEVERVVNFIKNQRSAEYDANFMFDERENTLPIDSNHSSNESADLIVEAKAIILQDRKTSASYLQRRLSIGYNKAANIIEQLEREGFLSAPNTKGIREILGS</sequence>
<dbReference type="InterPro" id="IPR036388">
    <property type="entry name" value="WH-like_DNA-bd_sf"/>
</dbReference>
<evidence type="ECO:0000256" key="6">
    <source>
        <dbReference type="ARBA" id="ARBA00022741"/>
    </source>
</evidence>
<keyword evidence="12" id="KW-0131">Cell cycle</keyword>
<feature type="compositionally biased region" description="Polar residues" evidence="15">
    <location>
        <begin position="410"/>
        <end position="440"/>
    </location>
</feature>
<evidence type="ECO:0000256" key="16">
    <source>
        <dbReference type="SAM" id="Phobius"/>
    </source>
</evidence>
<dbReference type="InterPro" id="IPR018541">
    <property type="entry name" value="Ftsk_gamma"/>
</dbReference>
<dbReference type="InterPro" id="IPR027417">
    <property type="entry name" value="P-loop_NTPase"/>
</dbReference>
<evidence type="ECO:0000256" key="10">
    <source>
        <dbReference type="ARBA" id="ARBA00023125"/>
    </source>
</evidence>
<dbReference type="GO" id="GO:0003677">
    <property type="term" value="F:DNA binding"/>
    <property type="evidence" value="ECO:0007669"/>
    <property type="project" value="UniProtKB-KW"/>
</dbReference>
<accession>A0A650F2T5</accession>
<dbReference type="GO" id="GO:0005886">
    <property type="term" value="C:plasma membrane"/>
    <property type="evidence" value="ECO:0007669"/>
    <property type="project" value="UniProtKB-SubCell"/>
</dbReference>
<evidence type="ECO:0000256" key="3">
    <source>
        <dbReference type="ARBA" id="ARBA00022475"/>
    </source>
</evidence>
<keyword evidence="3" id="KW-1003">Cell membrane</keyword>
<evidence type="ECO:0000256" key="12">
    <source>
        <dbReference type="ARBA" id="ARBA00023306"/>
    </source>
</evidence>
<keyword evidence="7" id="KW-0159">Chromosome partition</keyword>
<keyword evidence="9 16" id="KW-1133">Transmembrane helix</keyword>
<proteinExistence type="inferred from homology"/>
<feature type="region of interest" description="Disordered" evidence="15">
    <location>
        <begin position="410"/>
        <end position="449"/>
    </location>
</feature>
<dbReference type="PROSITE" id="PS50901">
    <property type="entry name" value="FTSK"/>
    <property type="match status" value="1"/>
</dbReference>